<protein>
    <recommendedName>
        <fullName evidence="4">VCBS repeat-containing protein</fullName>
    </recommendedName>
</protein>
<feature type="transmembrane region" description="Helical" evidence="1">
    <location>
        <begin position="44"/>
        <end position="64"/>
    </location>
</feature>
<gene>
    <name evidence="2" type="ORF">JI751_17820</name>
</gene>
<dbReference type="EMBL" id="JAERSG010000006">
    <property type="protein sequence ID" value="MBL0749482.1"/>
    <property type="molecule type" value="Genomic_DNA"/>
</dbReference>
<reference evidence="2 3" key="1">
    <citation type="submission" date="2021-01" db="EMBL/GenBank/DDBJ databases">
        <title>Genome seq and assembly of Nocardiodes sp. G10.</title>
        <authorList>
            <person name="Chhetri G."/>
        </authorList>
    </citation>
    <scope>NUCLEOTIDE SEQUENCE [LARGE SCALE GENOMIC DNA]</scope>
    <source>
        <strain evidence="2 3">G10</strain>
    </source>
</reference>
<dbReference type="RefSeq" id="WP_201939714.1">
    <property type="nucleotide sequence ID" value="NZ_JAERSG010000006.1"/>
</dbReference>
<keyword evidence="3" id="KW-1185">Reference proteome</keyword>
<keyword evidence="1" id="KW-0812">Transmembrane</keyword>
<organism evidence="2 3">
    <name type="scientific">Nocardioides baculatus</name>
    <dbReference type="NCBI Taxonomy" id="2801337"/>
    <lineage>
        <taxon>Bacteria</taxon>
        <taxon>Bacillati</taxon>
        <taxon>Actinomycetota</taxon>
        <taxon>Actinomycetes</taxon>
        <taxon>Propionibacteriales</taxon>
        <taxon>Nocardioidaceae</taxon>
        <taxon>Nocardioides</taxon>
    </lineage>
</organism>
<keyword evidence="1" id="KW-0472">Membrane</keyword>
<name>A0ABS1LER5_9ACTN</name>
<evidence type="ECO:0000313" key="2">
    <source>
        <dbReference type="EMBL" id="MBL0749482.1"/>
    </source>
</evidence>
<dbReference type="Proteomes" id="UP000636918">
    <property type="component" value="Unassembled WGS sequence"/>
</dbReference>
<evidence type="ECO:0000313" key="3">
    <source>
        <dbReference type="Proteomes" id="UP000636918"/>
    </source>
</evidence>
<accession>A0ABS1LER5</accession>
<comment type="caution">
    <text evidence="2">The sequence shown here is derived from an EMBL/GenBank/DDBJ whole genome shotgun (WGS) entry which is preliminary data.</text>
</comment>
<evidence type="ECO:0008006" key="4">
    <source>
        <dbReference type="Google" id="ProtNLM"/>
    </source>
</evidence>
<proteinExistence type="predicted"/>
<keyword evidence="1" id="KW-1133">Transmembrane helix</keyword>
<evidence type="ECO:0000256" key="1">
    <source>
        <dbReference type="SAM" id="Phobius"/>
    </source>
</evidence>
<sequence length="469" mass="50749">MSTDIEARLRDALAARADLVRPEDLEPLAPVVELRPRLSRQSPWVLLATAAVVLLVLGIVFQGVGGRERSDRLAPEPDEKIELQLPTDVGRDWKADDISTPARLDLDGDGTKEKVVFLGEPTKNFDGRTRLQTTLSSTGQEAFGIAELGTTIGTSALPPIDADGDGDQELVLLRDEAYSGPVTGGFPIVFDLRDGLLVEAVPDEPGLLIRGELVEEGSATEYYDKVRVGDFWIEDGTLHSSRSVASYARGAEMRFSPKAYVVDAWTWTLDDNGALRHGETECLVQSYDSTRECGLDPTDTFTYLPPERASYVGLGETVDLTDEAGYGFTARIEADADPSLVVNGFGASIRQPLEVPQPMLGTVQPTSIFFDGASLVITSATDPSVVQVFTQNDDRMVLMDPVGEIDLAADDGQQTWLTDNGAVLSALPADDGAWELWQWVMVSRTEIAALPWATVCIDDVDDPTAITAC</sequence>